<sequence length="53" mass="6232">MIEELARAVNCSCWRFDFWYGLSVVMFNKAIRNHQPVNSQISYTLFSIPSLTF</sequence>
<geneLocation type="plasmid" evidence="2">
    <name>p</name>
</geneLocation>
<evidence type="ECO:0000313" key="1">
    <source>
        <dbReference type="EMBL" id="SON53531.1"/>
    </source>
</evidence>
<organism evidence="1 2">
    <name type="scientific">Vibrio tapetis subsp. tapetis</name>
    <dbReference type="NCBI Taxonomy" id="1671868"/>
    <lineage>
        <taxon>Bacteria</taxon>
        <taxon>Pseudomonadati</taxon>
        <taxon>Pseudomonadota</taxon>
        <taxon>Gammaproteobacteria</taxon>
        <taxon>Vibrionales</taxon>
        <taxon>Vibrionaceae</taxon>
        <taxon>Vibrio</taxon>
    </lineage>
</organism>
<reference evidence="1 2" key="1">
    <citation type="submission" date="2017-10" db="EMBL/GenBank/DDBJ databases">
        <authorList>
            <person name="Banno H."/>
            <person name="Chua N.-H."/>
        </authorList>
    </citation>
    <scope>NUCLEOTIDE SEQUENCE [LARGE SCALE GENOMIC DNA]</scope>
    <source>
        <strain evidence="1">Vibrio tapetis CECT4600</strain>
        <plasmid evidence="2">Plasmid p</plasmid>
    </source>
</reference>
<accession>A0A2N8ZNP0</accession>
<protein>
    <submittedName>
        <fullName evidence="1">Uncharacterized protein</fullName>
    </submittedName>
</protein>
<keyword evidence="1" id="KW-0614">Plasmid</keyword>
<name>A0A2N8ZNP0_9VIBR</name>
<dbReference type="KEGG" id="vta:P0087"/>
<gene>
    <name evidence="1" type="ORF">VTAP4600_P0087</name>
</gene>
<dbReference type="AlphaFoldDB" id="A0A2N8ZNP0"/>
<evidence type="ECO:0000313" key="2">
    <source>
        <dbReference type="Proteomes" id="UP000235828"/>
    </source>
</evidence>
<keyword evidence="2" id="KW-1185">Reference proteome</keyword>
<dbReference type="Proteomes" id="UP000235828">
    <property type="component" value="Plasmid P"/>
</dbReference>
<dbReference type="EMBL" id="LT960613">
    <property type="protein sequence ID" value="SON53531.1"/>
    <property type="molecule type" value="Genomic_DNA"/>
</dbReference>
<proteinExistence type="predicted"/>